<dbReference type="GO" id="GO:0016567">
    <property type="term" value="P:protein ubiquitination"/>
    <property type="evidence" value="ECO:0007669"/>
    <property type="project" value="InterPro"/>
</dbReference>
<dbReference type="GO" id="GO:0080008">
    <property type="term" value="C:Cul4-RING E3 ubiquitin ligase complex"/>
    <property type="evidence" value="ECO:0007669"/>
    <property type="project" value="TreeGrafter"/>
</dbReference>
<reference evidence="2" key="1">
    <citation type="journal article" date="2015" name="Nat. Genet.">
        <title>The genome and transcriptome of the zoonotic hookworm Ancylostoma ceylanicum identify infection-specific gene families.</title>
        <authorList>
            <person name="Schwarz E.M."/>
            <person name="Hu Y."/>
            <person name="Antoshechkin I."/>
            <person name="Miller M.M."/>
            <person name="Sternberg P.W."/>
            <person name="Aroian R.V."/>
        </authorList>
    </citation>
    <scope>NUCLEOTIDE SEQUENCE</scope>
    <source>
        <strain evidence="2">HY135</strain>
    </source>
</reference>
<dbReference type="STRING" id="53326.A0A016S5S3"/>
<evidence type="ECO:0000313" key="2">
    <source>
        <dbReference type="Proteomes" id="UP000024635"/>
    </source>
</evidence>
<dbReference type="PANTHER" id="PTHR14815:SF2">
    <property type="entry name" value="DDB1- AND CUL4-ASSOCIATED FACTOR 17"/>
    <property type="match status" value="1"/>
</dbReference>
<evidence type="ECO:0000313" key="1">
    <source>
        <dbReference type="EMBL" id="EYB85988.1"/>
    </source>
</evidence>
<keyword evidence="2" id="KW-1185">Reference proteome</keyword>
<dbReference type="AlphaFoldDB" id="A0A016S5S3"/>
<dbReference type="InterPro" id="IPR031620">
    <property type="entry name" value="DCAF17"/>
</dbReference>
<sequence length="594" mass="67138">MFASDERPHSSVGSHETTAEKFSRQLLESVEKFHLHSKHRQKNVHIVNTLSAMELGGVAGSSRYDYDVVRALIRSATRKYMPYETFRVRGLATYSSRRLIMPLTHQFVAMDALCTIPISGLDFAERIISTLVVDCQPPRLDGEVPTTLLLVLSNLGRLRFCHLQTGECLHTFQLPIRRFKFKHIHWNKAFSEVWLLGRAVLPGHENGSERAGSSPSVAVFEIQPARFKALLQLDKNDFQNVYAAGLEDDVLVTFNTSPHSTTLYSFDEIYREHCTQVYDPASTSNKNELIGFNVKLSKKPKKLLDIKGDFSGVYFGGCCRVILCEPQTFRENYVLREISSNEAASPFLHDLRLLGPQQGVALTIDCSTMMLCKDDSSNFLRFEGIHLACYEVSSMTTEPNRSEVRVRWRTALLPMRRSATDGQWLTGPTYRDSVTTRSGRTSRTNMNIRVVDNVPVRVIKSTYDGGADLIHLLTLYDVANVDGCTTVGAEPDPDWITLIISIRGVTGEIYKITPVRKVDIDALRRVELVGEDEILVLTCYDGKNTIAEMYCLREEDAKKWQSEVAKVDSIPDYTPVALSRKQRRKQRAARALDR</sequence>
<dbReference type="Proteomes" id="UP000024635">
    <property type="component" value="Unassembled WGS sequence"/>
</dbReference>
<dbReference type="EMBL" id="JARK01001623">
    <property type="protein sequence ID" value="EYB85988.1"/>
    <property type="molecule type" value="Genomic_DNA"/>
</dbReference>
<accession>A0A016S5S3</accession>
<gene>
    <name evidence="1" type="primary">Acey_s0287.g1451</name>
    <name evidence="1" type="ORF">Y032_0287g1451</name>
</gene>
<dbReference type="OrthoDB" id="5863097at2759"/>
<name>A0A016S5S3_9BILA</name>
<comment type="caution">
    <text evidence="1">The sequence shown here is derived from an EMBL/GenBank/DDBJ whole genome shotgun (WGS) entry which is preliminary data.</text>
</comment>
<dbReference type="PANTHER" id="PTHR14815">
    <property type="entry name" value="DDB1- AND CUL4-ASSOCIATED FACTOR 17"/>
    <property type="match status" value="1"/>
</dbReference>
<protein>
    <submittedName>
        <fullName evidence="1">Uncharacterized protein</fullName>
    </submittedName>
</protein>
<organism evidence="1 2">
    <name type="scientific">Ancylostoma ceylanicum</name>
    <dbReference type="NCBI Taxonomy" id="53326"/>
    <lineage>
        <taxon>Eukaryota</taxon>
        <taxon>Metazoa</taxon>
        <taxon>Ecdysozoa</taxon>
        <taxon>Nematoda</taxon>
        <taxon>Chromadorea</taxon>
        <taxon>Rhabditida</taxon>
        <taxon>Rhabditina</taxon>
        <taxon>Rhabditomorpha</taxon>
        <taxon>Strongyloidea</taxon>
        <taxon>Ancylostomatidae</taxon>
        <taxon>Ancylostomatinae</taxon>
        <taxon>Ancylostoma</taxon>
    </lineage>
</organism>
<proteinExistence type="predicted"/>